<keyword evidence="6" id="KW-1185">Reference proteome</keyword>
<dbReference type="AlphaFoldDB" id="A0A239PJA4"/>
<dbReference type="InterPro" id="IPR000792">
    <property type="entry name" value="Tscrpt_reg_LuxR_C"/>
</dbReference>
<dbReference type="OrthoDB" id="3170288at2"/>
<dbReference type="SMART" id="SM00421">
    <property type="entry name" value="HTH_LUXR"/>
    <property type="match status" value="1"/>
</dbReference>
<evidence type="ECO:0000256" key="1">
    <source>
        <dbReference type="ARBA" id="ARBA00023015"/>
    </source>
</evidence>
<dbReference type="EMBL" id="FZQA01000001">
    <property type="protein sequence ID" value="SNT67858.1"/>
    <property type="molecule type" value="Genomic_DNA"/>
</dbReference>
<dbReference type="CDD" id="cd06170">
    <property type="entry name" value="LuxR_C_like"/>
    <property type="match status" value="1"/>
</dbReference>
<dbReference type="Proteomes" id="UP000198346">
    <property type="component" value="Unassembled WGS sequence"/>
</dbReference>
<name>A0A239PJA4_9PROT</name>
<feature type="domain" description="HTH luxR-type" evidence="4">
    <location>
        <begin position="194"/>
        <end position="259"/>
    </location>
</feature>
<dbReference type="InterPro" id="IPR036388">
    <property type="entry name" value="WH-like_DNA-bd_sf"/>
</dbReference>
<evidence type="ECO:0000259" key="4">
    <source>
        <dbReference type="PROSITE" id="PS50043"/>
    </source>
</evidence>
<dbReference type="RefSeq" id="WP_089410861.1">
    <property type="nucleotide sequence ID" value="NZ_FZQA01000001.1"/>
</dbReference>
<evidence type="ECO:0000256" key="2">
    <source>
        <dbReference type="ARBA" id="ARBA00023125"/>
    </source>
</evidence>
<dbReference type="PRINTS" id="PR00038">
    <property type="entry name" value="HTHLUXR"/>
</dbReference>
<dbReference type="InterPro" id="IPR016032">
    <property type="entry name" value="Sig_transdc_resp-reg_C-effctor"/>
</dbReference>
<dbReference type="PROSITE" id="PS50043">
    <property type="entry name" value="HTH_LUXR_2"/>
    <property type="match status" value="1"/>
</dbReference>
<sequence length="263" mass="28349">MTATAAARKTSKRSDAQRALDPIDILSIANDNSLDGAWRAFSGRLKAAGFESCGFMIADRDVDAPLGHPDTKLFGVVVSESYLKAARENRALQARARPYRLIRRAARPVTYLREADLAGASPAERALAAEVNSAFGLKGWALAPVHDGARRLFALGWWERTSQADARALWAAEGRSFVLAATYFCESIRALVAAEADAPRLSPREMECLLWAGAGKTTMEIADLLGVADGTVEEYFSRAAKKLGAATRAQACVKAVLRGLIRP</sequence>
<dbReference type="SUPFAM" id="SSF46894">
    <property type="entry name" value="C-terminal effector domain of the bipartite response regulators"/>
    <property type="match status" value="1"/>
</dbReference>
<evidence type="ECO:0000313" key="5">
    <source>
        <dbReference type="EMBL" id="SNT67858.1"/>
    </source>
</evidence>
<dbReference type="Gene3D" id="1.10.10.10">
    <property type="entry name" value="Winged helix-like DNA-binding domain superfamily/Winged helix DNA-binding domain"/>
    <property type="match status" value="1"/>
</dbReference>
<keyword evidence="2 5" id="KW-0238">DNA-binding</keyword>
<protein>
    <submittedName>
        <fullName evidence="5">DNA-binding transcriptional regulator, CsgD family</fullName>
    </submittedName>
</protein>
<gene>
    <name evidence="5" type="ORF">SAMN06297382_0351</name>
</gene>
<evidence type="ECO:0000313" key="6">
    <source>
        <dbReference type="Proteomes" id="UP000198346"/>
    </source>
</evidence>
<reference evidence="5 6" key="1">
    <citation type="submission" date="2017-07" db="EMBL/GenBank/DDBJ databases">
        <authorList>
            <person name="Sun Z.S."/>
            <person name="Albrecht U."/>
            <person name="Echele G."/>
            <person name="Lee C.C."/>
        </authorList>
    </citation>
    <scope>NUCLEOTIDE SEQUENCE [LARGE SCALE GENOMIC DNA]</scope>
    <source>
        <strain evidence="5 6">CGMCC 1.12710</strain>
    </source>
</reference>
<keyword evidence="1" id="KW-0805">Transcription regulation</keyword>
<dbReference type="PANTHER" id="PTHR44688">
    <property type="entry name" value="DNA-BINDING TRANSCRIPTIONAL ACTIVATOR DEVR_DOSR"/>
    <property type="match status" value="1"/>
</dbReference>
<keyword evidence="3" id="KW-0804">Transcription</keyword>
<organism evidence="5 6">
    <name type="scientific">Amphiplicatus metriothermophilus</name>
    <dbReference type="NCBI Taxonomy" id="1519374"/>
    <lineage>
        <taxon>Bacteria</taxon>
        <taxon>Pseudomonadati</taxon>
        <taxon>Pseudomonadota</taxon>
        <taxon>Alphaproteobacteria</taxon>
        <taxon>Parvularculales</taxon>
        <taxon>Parvularculaceae</taxon>
        <taxon>Amphiplicatus</taxon>
    </lineage>
</organism>
<dbReference type="PROSITE" id="PS00622">
    <property type="entry name" value="HTH_LUXR_1"/>
    <property type="match status" value="1"/>
</dbReference>
<proteinExistence type="predicted"/>
<accession>A0A239PJA4</accession>
<evidence type="ECO:0000256" key="3">
    <source>
        <dbReference type="ARBA" id="ARBA00023163"/>
    </source>
</evidence>
<dbReference type="Pfam" id="PF00196">
    <property type="entry name" value="GerE"/>
    <property type="match status" value="1"/>
</dbReference>
<dbReference type="GO" id="GO:0003677">
    <property type="term" value="F:DNA binding"/>
    <property type="evidence" value="ECO:0007669"/>
    <property type="project" value="UniProtKB-KW"/>
</dbReference>
<dbReference type="PANTHER" id="PTHR44688:SF16">
    <property type="entry name" value="DNA-BINDING TRANSCRIPTIONAL ACTIVATOR DEVR_DOSR"/>
    <property type="match status" value="1"/>
</dbReference>
<dbReference type="Gene3D" id="3.30.450.80">
    <property type="entry name" value="Transcription factor LuxR-like, autoinducer-binding domain"/>
    <property type="match status" value="1"/>
</dbReference>
<dbReference type="GO" id="GO:0006355">
    <property type="term" value="P:regulation of DNA-templated transcription"/>
    <property type="evidence" value="ECO:0007669"/>
    <property type="project" value="InterPro"/>
</dbReference>
<dbReference type="InterPro" id="IPR036693">
    <property type="entry name" value="TF_LuxR_autoind-bd_dom_sf"/>
</dbReference>